<evidence type="ECO:0000313" key="3">
    <source>
        <dbReference type="EMBL" id="OAA92933.1"/>
    </source>
</evidence>
<keyword evidence="3" id="KW-0648">Protein biosynthesis</keyword>
<dbReference type="EMBL" id="LROR01000036">
    <property type="protein sequence ID" value="OBR95875.1"/>
    <property type="molecule type" value="Genomic_DNA"/>
</dbReference>
<dbReference type="RefSeq" id="WP_063601346.1">
    <property type="nucleotide sequence ID" value="NZ_LITQ01000016.1"/>
</dbReference>
<dbReference type="SUPFAM" id="SSF46934">
    <property type="entry name" value="UBA-like"/>
    <property type="match status" value="1"/>
</dbReference>
<reference evidence="4 6" key="2">
    <citation type="journal article" date="2016" name="Front. Microbiol.">
        <title>Industrial Acetogenic Biocatalysts: A Comparative Metabolic and Genomic Analysis.</title>
        <authorList>
            <person name="Bengelsdorf F."/>
            <person name="Poehlein A."/>
            <person name="Sonja S."/>
            <person name="Erz C."/>
            <person name="Hummel T."/>
            <person name="Hoffmeister S."/>
            <person name="Daniel R."/>
            <person name="Durre P."/>
        </authorList>
    </citation>
    <scope>NUCLEOTIDE SEQUENCE [LARGE SCALE GENOMIC DNA]</scope>
    <source>
        <strain evidence="4 6">PTA-10522</strain>
    </source>
</reference>
<organism evidence="3 5">
    <name type="scientific">Clostridium coskatii</name>
    <dbReference type="NCBI Taxonomy" id="1705578"/>
    <lineage>
        <taxon>Bacteria</taxon>
        <taxon>Bacillati</taxon>
        <taxon>Bacillota</taxon>
        <taxon>Clostridia</taxon>
        <taxon>Eubacteriales</taxon>
        <taxon>Clostridiaceae</taxon>
        <taxon>Clostridium</taxon>
    </lineage>
</organism>
<evidence type="ECO:0000256" key="1">
    <source>
        <dbReference type="SAM" id="Phobius"/>
    </source>
</evidence>
<evidence type="ECO:0000313" key="6">
    <source>
        <dbReference type="Proteomes" id="UP000093694"/>
    </source>
</evidence>
<keyword evidence="1" id="KW-0472">Membrane</keyword>
<dbReference type="CDD" id="cd14360">
    <property type="entry name" value="UBA_NAC_like_bac"/>
    <property type="match status" value="1"/>
</dbReference>
<gene>
    <name evidence="4" type="primary">tsfm_1</name>
    <name evidence="4" type="ORF">CLCOS_13080</name>
    <name evidence="3" type="ORF">WX73_00602</name>
</gene>
<dbReference type="InterPro" id="IPR009060">
    <property type="entry name" value="UBA-like_sf"/>
</dbReference>
<dbReference type="EMBL" id="LITQ01000016">
    <property type="protein sequence ID" value="OAA92933.1"/>
    <property type="molecule type" value="Genomic_DNA"/>
</dbReference>
<proteinExistence type="predicted"/>
<feature type="transmembrane region" description="Helical" evidence="1">
    <location>
        <begin position="90"/>
        <end position="111"/>
    </location>
</feature>
<dbReference type="Proteomes" id="UP000093694">
    <property type="component" value="Unassembled WGS sequence"/>
</dbReference>
<keyword evidence="6" id="KW-1185">Reference proteome</keyword>
<comment type="caution">
    <text evidence="3">The sequence shown here is derived from an EMBL/GenBank/DDBJ whole genome shotgun (WGS) entry which is preliminary data.</text>
</comment>
<protein>
    <submittedName>
        <fullName evidence="3">Elongation factor Ts, mitochondrial</fullName>
    </submittedName>
</protein>
<keyword evidence="1" id="KW-1133">Transmembrane helix</keyword>
<dbReference type="GO" id="GO:0003746">
    <property type="term" value="F:translation elongation factor activity"/>
    <property type="evidence" value="ECO:0007669"/>
    <property type="project" value="UniProtKB-KW"/>
</dbReference>
<evidence type="ECO:0000259" key="2">
    <source>
        <dbReference type="Pfam" id="PF14242"/>
    </source>
</evidence>
<dbReference type="Pfam" id="PF14242">
    <property type="entry name" value="DUF4342"/>
    <property type="match status" value="1"/>
</dbReference>
<reference evidence="3 5" key="1">
    <citation type="journal article" date="2015" name="Biotechnol. Bioeng.">
        <title>Genome sequence and phenotypic characterization of Caulobacter segnis.</title>
        <authorList>
            <person name="Patel S."/>
            <person name="Fletcher B."/>
            <person name="Scott D.C."/>
            <person name="Ely B."/>
        </authorList>
    </citation>
    <scope>NUCLEOTIDE SEQUENCE [LARGE SCALE GENOMIC DNA]</scope>
    <source>
        <strain evidence="3 5">PS02</strain>
    </source>
</reference>
<name>A0A166SY52_9CLOT</name>
<dbReference type="PATRIC" id="fig|1705578.3.peg.984"/>
<evidence type="ECO:0000313" key="5">
    <source>
        <dbReference type="Proteomes" id="UP000077384"/>
    </source>
</evidence>
<dbReference type="Gene3D" id="1.10.8.10">
    <property type="entry name" value="DNA helicase RuvA subunit, C-terminal domain"/>
    <property type="match status" value="1"/>
</dbReference>
<accession>A0A166SY52</accession>
<sequence length="153" mass="17130">MTISIEQIDSLRKRANVSYKEAKEALEKCNGDLVEALLYLEEQNKIKPEHESIKGSPFIKKIKNIILKANKIKFVISKDDKTILNLPSTLAVLLCIFAFPVAIAVVVIALITSCKIRFHKESGEECSINSKIDKVTEAMNNAKDKITEEIKNA</sequence>
<keyword evidence="3" id="KW-0251">Elongation factor</keyword>
<feature type="domain" description="DUF4342" evidence="2">
    <location>
        <begin position="45"/>
        <end position="120"/>
    </location>
</feature>
<dbReference type="AlphaFoldDB" id="A0A166SY52"/>
<keyword evidence="1" id="KW-0812">Transmembrane</keyword>
<evidence type="ECO:0000313" key="4">
    <source>
        <dbReference type="EMBL" id="OBR95875.1"/>
    </source>
</evidence>
<dbReference type="InterPro" id="IPR025642">
    <property type="entry name" value="DUF4342"/>
</dbReference>
<dbReference type="Proteomes" id="UP000077384">
    <property type="component" value="Unassembled WGS sequence"/>
</dbReference>